<keyword evidence="1" id="KW-0489">Methyltransferase</keyword>
<evidence type="ECO:0000256" key="4">
    <source>
        <dbReference type="ARBA" id="ARBA00043988"/>
    </source>
</evidence>
<comment type="similarity">
    <text evidence="4">Belongs to the methyltransferase superfamily. METTL23 family.</text>
</comment>
<accession>A0A7R9BVQ5</accession>
<evidence type="ECO:0008006" key="7">
    <source>
        <dbReference type="Google" id="ProtNLM"/>
    </source>
</evidence>
<evidence type="ECO:0000256" key="1">
    <source>
        <dbReference type="ARBA" id="ARBA00022603"/>
    </source>
</evidence>
<dbReference type="GO" id="GO:0032259">
    <property type="term" value="P:methylation"/>
    <property type="evidence" value="ECO:0007669"/>
    <property type="project" value="UniProtKB-KW"/>
</dbReference>
<dbReference type="OrthoDB" id="10254927at2759"/>
<dbReference type="Pfam" id="PF10294">
    <property type="entry name" value="Methyltransf_16"/>
    <property type="match status" value="1"/>
</dbReference>
<gene>
    <name evidence="5" type="ORF">NMOB1V02_LOCUS8971</name>
</gene>
<proteinExistence type="inferred from homology"/>
<dbReference type="AlphaFoldDB" id="A0A7R9BVQ5"/>
<dbReference type="GO" id="GO:0005634">
    <property type="term" value="C:nucleus"/>
    <property type="evidence" value="ECO:0007669"/>
    <property type="project" value="TreeGrafter"/>
</dbReference>
<dbReference type="GO" id="GO:0005737">
    <property type="term" value="C:cytoplasm"/>
    <property type="evidence" value="ECO:0007669"/>
    <property type="project" value="TreeGrafter"/>
</dbReference>
<dbReference type="InterPro" id="IPR029063">
    <property type="entry name" value="SAM-dependent_MTases_sf"/>
</dbReference>
<evidence type="ECO:0000256" key="3">
    <source>
        <dbReference type="ARBA" id="ARBA00022691"/>
    </source>
</evidence>
<dbReference type="EMBL" id="OA884806">
    <property type="protein sequence ID" value="CAD7281323.1"/>
    <property type="molecule type" value="Genomic_DNA"/>
</dbReference>
<dbReference type="SUPFAM" id="SSF53335">
    <property type="entry name" value="S-adenosyl-L-methionine-dependent methyltransferases"/>
    <property type="match status" value="1"/>
</dbReference>
<sequence length="235" mass="26116">MLAGKADELKPQKELKSLKIPRKFVFRNGDGFTAELHVNEIMHPDFGMYTWPCSVILSQYIIHNRRDFSGKRVLELGAGTGLSGLVALKCGAQAVTFTDRDSVALENVESSAKENCLEESSFTVKTLNWGVISPGLLRDFEGFDFILGADCFFDQTVFLKLIVTVAYLLVQNPSAVFITSYQVRSADWQIVDLLTHWKLKCEAIPLTDFGGDKESLGETDIIGTQQFQLLIISPA</sequence>
<dbReference type="PANTHER" id="PTHR14614:SF164">
    <property type="entry name" value="HISTONE-ARGININE METHYLTRANSFERASE METTL23"/>
    <property type="match status" value="1"/>
</dbReference>
<keyword evidence="6" id="KW-1185">Reference proteome</keyword>
<dbReference type="Gene3D" id="3.40.50.150">
    <property type="entry name" value="Vaccinia Virus protein VP39"/>
    <property type="match status" value="1"/>
</dbReference>
<dbReference type="GO" id="GO:0008168">
    <property type="term" value="F:methyltransferase activity"/>
    <property type="evidence" value="ECO:0007669"/>
    <property type="project" value="UniProtKB-KW"/>
</dbReference>
<reference evidence="5" key="1">
    <citation type="submission" date="2020-11" db="EMBL/GenBank/DDBJ databases">
        <authorList>
            <person name="Tran Van P."/>
        </authorList>
    </citation>
    <scope>NUCLEOTIDE SEQUENCE</scope>
</reference>
<protein>
    <recommendedName>
        <fullName evidence="7">Methyltransferase-like protein 23</fullName>
    </recommendedName>
</protein>
<evidence type="ECO:0000313" key="6">
    <source>
        <dbReference type="Proteomes" id="UP000678499"/>
    </source>
</evidence>
<name>A0A7R9BVQ5_9CRUS</name>
<keyword evidence="2" id="KW-0808">Transferase</keyword>
<organism evidence="5">
    <name type="scientific">Notodromas monacha</name>
    <dbReference type="NCBI Taxonomy" id="399045"/>
    <lineage>
        <taxon>Eukaryota</taxon>
        <taxon>Metazoa</taxon>
        <taxon>Ecdysozoa</taxon>
        <taxon>Arthropoda</taxon>
        <taxon>Crustacea</taxon>
        <taxon>Oligostraca</taxon>
        <taxon>Ostracoda</taxon>
        <taxon>Podocopa</taxon>
        <taxon>Podocopida</taxon>
        <taxon>Cypridocopina</taxon>
        <taxon>Cypridoidea</taxon>
        <taxon>Cyprididae</taxon>
        <taxon>Notodromas</taxon>
    </lineage>
</organism>
<dbReference type="PANTHER" id="PTHR14614">
    <property type="entry name" value="HEPATOCELLULAR CARCINOMA-ASSOCIATED ANTIGEN"/>
    <property type="match status" value="1"/>
</dbReference>
<dbReference type="Proteomes" id="UP000678499">
    <property type="component" value="Unassembled WGS sequence"/>
</dbReference>
<dbReference type="InterPro" id="IPR019410">
    <property type="entry name" value="Methyltransf_16"/>
</dbReference>
<dbReference type="CDD" id="cd02440">
    <property type="entry name" value="AdoMet_MTases"/>
    <property type="match status" value="1"/>
</dbReference>
<evidence type="ECO:0000313" key="5">
    <source>
        <dbReference type="EMBL" id="CAD7281323.1"/>
    </source>
</evidence>
<keyword evidence="3" id="KW-0949">S-adenosyl-L-methionine</keyword>
<evidence type="ECO:0000256" key="2">
    <source>
        <dbReference type="ARBA" id="ARBA00022679"/>
    </source>
</evidence>
<dbReference type="EMBL" id="CAJPEX010002769">
    <property type="protein sequence ID" value="CAG0921475.1"/>
    <property type="molecule type" value="Genomic_DNA"/>
</dbReference>